<dbReference type="AlphaFoldDB" id="A0A1H9MLS8"/>
<dbReference type="Proteomes" id="UP000199114">
    <property type="component" value="Unassembled WGS sequence"/>
</dbReference>
<organism evidence="2 3">
    <name type="scientific">Natrinema salaciae</name>
    <dbReference type="NCBI Taxonomy" id="1186196"/>
    <lineage>
        <taxon>Archaea</taxon>
        <taxon>Methanobacteriati</taxon>
        <taxon>Methanobacteriota</taxon>
        <taxon>Stenosarchaea group</taxon>
        <taxon>Halobacteria</taxon>
        <taxon>Halobacteriales</taxon>
        <taxon>Natrialbaceae</taxon>
        <taxon>Natrinema</taxon>
    </lineage>
</organism>
<dbReference type="PANTHER" id="PTHR46112:SF2">
    <property type="entry name" value="XAA-PRO AMINOPEPTIDASE P-RELATED"/>
    <property type="match status" value="1"/>
</dbReference>
<dbReference type="GO" id="GO:0004177">
    <property type="term" value="F:aminopeptidase activity"/>
    <property type="evidence" value="ECO:0007669"/>
    <property type="project" value="UniProtKB-KW"/>
</dbReference>
<dbReference type="Gene3D" id="3.90.230.10">
    <property type="entry name" value="Creatinase/methionine aminopeptidase superfamily"/>
    <property type="match status" value="1"/>
</dbReference>
<feature type="region of interest" description="Disordered" evidence="1">
    <location>
        <begin position="1"/>
        <end position="22"/>
    </location>
</feature>
<name>A0A1H9MLS8_9EURY</name>
<keyword evidence="2" id="KW-0645">Protease</keyword>
<reference evidence="3" key="1">
    <citation type="submission" date="2016-10" db="EMBL/GenBank/DDBJ databases">
        <authorList>
            <person name="Varghese N."/>
            <person name="Submissions S."/>
        </authorList>
    </citation>
    <scope>NUCLEOTIDE SEQUENCE [LARGE SCALE GENOMIC DNA]</scope>
    <source>
        <strain evidence="3">DSM 25055</strain>
    </source>
</reference>
<proteinExistence type="predicted"/>
<dbReference type="InterPro" id="IPR036005">
    <property type="entry name" value="Creatinase/aminopeptidase-like"/>
</dbReference>
<gene>
    <name evidence="2" type="ORF">SAMN04489841_3405</name>
</gene>
<dbReference type="RefSeq" id="WP_090619448.1">
    <property type="nucleotide sequence ID" value="NZ_FOFD01000004.1"/>
</dbReference>
<dbReference type="InterPro" id="IPR050659">
    <property type="entry name" value="Peptidase_M24B"/>
</dbReference>
<evidence type="ECO:0000313" key="3">
    <source>
        <dbReference type="Proteomes" id="UP000199114"/>
    </source>
</evidence>
<evidence type="ECO:0000256" key="1">
    <source>
        <dbReference type="SAM" id="MobiDB-lite"/>
    </source>
</evidence>
<keyword evidence="2" id="KW-0031">Aminopeptidase</keyword>
<accession>A0A1H9MLS8</accession>
<sequence>MTGRTDHDLASGARADGSAATDFVRKRRDRAAAVVSDGLAARNASAFVHVGNDRDPGIRYASPTPPSGVTAVAYDGVDGEWLVRSAADEATDHPAARLAAALADRGREGTVLTPPRIPHDAALYLEGAGLEPASTDVLERARATKTPGERAQIGAAQRAASAGVRRAASVLADATVVDGRLAVTERDSDGDASVSESAFLTRARLRTVVDEAIVGAGSFPAGNTAVDPDASADSAEPLRPGEPIVLAAAPRGPAGYYGGLVRTLVVDGDGGRERRVHVGVTQSFRSARSMLTAGPESVTAVEADLEAEVRSFGFGDGDAIETDVAGVGLEPRERPLEGGEAVGPGTVVRLDVAARVADDRWIRIADVLAVNGEGERPDWLASPSHSLPPAAVLE</sequence>
<dbReference type="EMBL" id="FOFD01000004">
    <property type="protein sequence ID" value="SER24415.1"/>
    <property type="molecule type" value="Genomic_DNA"/>
</dbReference>
<evidence type="ECO:0000313" key="2">
    <source>
        <dbReference type="EMBL" id="SER24415.1"/>
    </source>
</evidence>
<dbReference type="OrthoDB" id="200535at2157"/>
<keyword evidence="2" id="KW-0378">Hydrolase</keyword>
<dbReference type="STRING" id="1186196.SAMN04489841_3405"/>
<dbReference type="PANTHER" id="PTHR46112">
    <property type="entry name" value="AMINOPEPTIDASE"/>
    <property type="match status" value="1"/>
</dbReference>
<protein>
    <submittedName>
        <fullName evidence="2">Xaa-Pro aminopeptidase</fullName>
    </submittedName>
</protein>
<feature type="region of interest" description="Disordered" evidence="1">
    <location>
        <begin position="375"/>
        <end position="394"/>
    </location>
</feature>
<keyword evidence="3" id="KW-1185">Reference proteome</keyword>